<feature type="domain" description="Fe2OG dioxygenase" evidence="7">
    <location>
        <begin position="111"/>
        <end position="218"/>
    </location>
</feature>
<evidence type="ECO:0000313" key="9">
    <source>
        <dbReference type="Proteomes" id="UP000583127"/>
    </source>
</evidence>
<keyword evidence="9" id="KW-1185">Reference proteome</keyword>
<dbReference type="Gene3D" id="2.60.120.620">
    <property type="entry name" value="q2cbj1_9rhob like domain"/>
    <property type="match status" value="1"/>
</dbReference>
<dbReference type="PANTHER" id="PTHR35169">
    <property type="entry name" value="FE2OG DIOXYGENASE DOMAIN-CONTAINING PROTEIN"/>
    <property type="match status" value="1"/>
</dbReference>
<dbReference type="SMART" id="SM00702">
    <property type="entry name" value="P4Hc"/>
    <property type="match status" value="1"/>
</dbReference>
<evidence type="ECO:0000256" key="6">
    <source>
        <dbReference type="ARBA" id="ARBA00023004"/>
    </source>
</evidence>
<protein>
    <submittedName>
        <fullName evidence="8">2OG-Fe(II) oxygenase</fullName>
    </submittedName>
</protein>
<evidence type="ECO:0000256" key="2">
    <source>
        <dbReference type="ARBA" id="ARBA00022723"/>
    </source>
</evidence>
<dbReference type="InterPro" id="IPR044862">
    <property type="entry name" value="Pro_4_hyd_alph_FE2OG_OXY"/>
</dbReference>
<dbReference type="InterPro" id="IPR005123">
    <property type="entry name" value="Oxoglu/Fe-dep_dioxygenase_dom"/>
</dbReference>
<evidence type="ECO:0000313" key="8">
    <source>
        <dbReference type="EMBL" id="NML32411.1"/>
    </source>
</evidence>
<keyword evidence="5" id="KW-0560">Oxidoreductase</keyword>
<keyword evidence="3" id="KW-0847">Vitamin C</keyword>
<dbReference type="PANTHER" id="PTHR35169:SF1">
    <property type="entry name" value="PROLYL 4-HYDROXYLASE ALPHA SUBUNIT FE(2+) 2OG DIOXYGENASE DOMAIN-CONTAINING PROTEIN"/>
    <property type="match status" value="1"/>
</dbReference>
<evidence type="ECO:0000256" key="4">
    <source>
        <dbReference type="ARBA" id="ARBA00022964"/>
    </source>
</evidence>
<accession>A0A7X9X6M6</accession>
<dbReference type="GO" id="GO:0051213">
    <property type="term" value="F:dioxygenase activity"/>
    <property type="evidence" value="ECO:0007669"/>
    <property type="project" value="UniProtKB-KW"/>
</dbReference>
<keyword evidence="6" id="KW-0408">Iron</keyword>
<reference evidence="8 9" key="1">
    <citation type="submission" date="2020-04" db="EMBL/GenBank/DDBJ databases">
        <title>Paraburkholderia sp. G-4-1-8 isolated from soil.</title>
        <authorList>
            <person name="Dahal R.H."/>
        </authorList>
    </citation>
    <scope>NUCLEOTIDE SEQUENCE [LARGE SCALE GENOMIC DNA]</scope>
    <source>
        <strain evidence="8 9">G-4-1-8</strain>
    </source>
</reference>
<evidence type="ECO:0000256" key="5">
    <source>
        <dbReference type="ARBA" id="ARBA00023002"/>
    </source>
</evidence>
<name>A0A7X9X6M6_9BURK</name>
<dbReference type="Pfam" id="PF13640">
    <property type="entry name" value="2OG-FeII_Oxy_3"/>
    <property type="match status" value="1"/>
</dbReference>
<dbReference type="AlphaFoldDB" id="A0A7X9X6M6"/>
<dbReference type="RefSeq" id="WP_169498667.1">
    <property type="nucleotide sequence ID" value="NZ_JABBFZ010000009.1"/>
</dbReference>
<keyword evidence="2" id="KW-0479">Metal-binding</keyword>
<sequence length="218" mass="24803">MLEEPAAGAEGTDGDVDGNVPFFECFDDVLTAEDQKRIDAFLHLPGWEFGWKSQSRRDIYSFWHKHFAGFRKSGAYNFKAGKWPPPDCSAELRQSAELIHEFWLLLQRTVLEGHTLVRCYANGLPFGSEGTLHTDSDSPNGYTCIYYPHQAWHPDWGGETVFFNAEHTDIVASIFPKPNRLLLFRGDTPHVARPVSRSCPELRVTLMFKTEKRPAGTR</sequence>
<dbReference type="InterPro" id="IPR006620">
    <property type="entry name" value="Pro_4_hyd_alph"/>
</dbReference>
<comment type="cofactor">
    <cofactor evidence="1">
        <name>L-ascorbate</name>
        <dbReference type="ChEBI" id="CHEBI:38290"/>
    </cofactor>
</comment>
<evidence type="ECO:0000259" key="7">
    <source>
        <dbReference type="PROSITE" id="PS51471"/>
    </source>
</evidence>
<organism evidence="8 9">
    <name type="scientific">Paraburkholderia antibiotica</name>
    <dbReference type="NCBI Taxonomy" id="2728839"/>
    <lineage>
        <taxon>Bacteria</taxon>
        <taxon>Pseudomonadati</taxon>
        <taxon>Pseudomonadota</taxon>
        <taxon>Betaproteobacteria</taxon>
        <taxon>Burkholderiales</taxon>
        <taxon>Burkholderiaceae</taxon>
        <taxon>Paraburkholderia</taxon>
    </lineage>
</organism>
<dbReference type="PROSITE" id="PS51471">
    <property type="entry name" value="FE2OG_OXY"/>
    <property type="match status" value="1"/>
</dbReference>
<dbReference type="Proteomes" id="UP000583127">
    <property type="component" value="Unassembled WGS sequence"/>
</dbReference>
<dbReference type="GO" id="GO:0005506">
    <property type="term" value="F:iron ion binding"/>
    <property type="evidence" value="ECO:0007669"/>
    <property type="project" value="InterPro"/>
</dbReference>
<evidence type="ECO:0000256" key="3">
    <source>
        <dbReference type="ARBA" id="ARBA00022896"/>
    </source>
</evidence>
<comment type="caution">
    <text evidence="8">The sequence shown here is derived from an EMBL/GenBank/DDBJ whole genome shotgun (WGS) entry which is preliminary data.</text>
</comment>
<dbReference type="EMBL" id="JABBFZ010000009">
    <property type="protein sequence ID" value="NML32411.1"/>
    <property type="molecule type" value="Genomic_DNA"/>
</dbReference>
<dbReference type="GO" id="GO:0031418">
    <property type="term" value="F:L-ascorbic acid binding"/>
    <property type="evidence" value="ECO:0007669"/>
    <property type="project" value="UniProtKB-KW"/>
</dbReference>
<proteinExistence type="predicted"/>
<evidence type="ECO:0000256" key="1">
    <source>
        <dbReference type="ARBA" id="ARBA00001961"/>
    </source>
</evidence>
<keyword evidence="4" id="KW-0223">Dioxygenase</keyword>
<gene>
    <name evidence="8" type="ORF">HHL14_16405</name>
</gene>
<dbReference type="GO" id="GO:0016705">
    <property type="term" value="F:oxidoreductase activity, acting on paired donors, with incorporation or reduction of molecular oxygen"/>
    <property type="evidence" value="ECO:0007669"/>
    <property type="project" value="InterPro"/>
</dbReference>